<evidence type="ECO:0000313" key="2">
    <source>
        <dbReference type="Proteomes" id="UP000823749"/>
    </source>
</evidence>
<protein>
    <submittedName>
        <fullName evidence="1">Uncharacterized protein</fullName>
    </submittedName>
</protein>
<comment type="caution">
    <text evidence="1">The sequence shown here is derived from an EMBL/GenBank/DDBJ whole genome shotgun (WGS) entry which is preliminary data.</text>
</comment>
<reference evidence="1" key="1">
    <citation type="submission" date="2020-08" db="EMBL/GenBank/DDBJ databases">
        <title>Plant Genome Project.</title>
        <authorList>
            <person name="Zhang R.-G."/>
        </authorList>
    </citation>
    <scope>NUCLEOTIDE SEQUENCE</scope>
    <source>
        <strain evidence="1">WSP0</strain>
        <tissue evidence="1">Leaf</tissue>
    </source>
</reference>
<gene>
    <name evidence="1" type="ORF">RHGRI_026296</name>
</gene>
<dbReference type="Proteomes" id="UP000823749">
    <property type="component" value="Chromosome 9"/>
</dbReference>
<name>A0AAV6IS66_9ERIC</name>
<accession>A0AAV6IS66</accession>
<evidence type="ECO:0000313" key="1">
    <source>
        <dbReference type="EMBL" id="KAG5531627.1"/>
    </source>
</evidence>
<dbReference type="EMBL" id="JACTNZ010000009">
    <property type="protein sequence ID" value="KAG5531627.1"/>
    <property type="molecule type" value="Genomic_DNA"/>
</dbReference>
<keyword evidence="2" id="KW-1185">Reference proteome</keyword>
<dbReference type="AlphaFoldDB" id="A0AAV6IS66"/>
<proteinExistence type="predicted"/>
<sequence length="75" mass="8248">MRQRTHLWWARIAVRAPPENIPATVKIAMGSWLFEVTLWVEKGPKVVFQPSLEVGLDRQRVVAGSSVGGCSGDSS</sequence>
<organism evidence="1 2">
    <name type="scientific">Rhododendron griersonianum</name>
    <dbReference type="NCBI Taxonomy" id="479676"/>
    <lineage>
        <taxon>Eukaryota</taxon>
        <taxon>Viridiplantae</taxon>
        <taxon>Streptophyta</taxon>
        <taxon>Embryophyta</taxon>
        <taxon>Tracheophyta</taxon>
        <taxon>Spermatophyta</taxon>
        <taxon>Magnoliopsida</taxon>
        <taxon>eudicotyledons</taxon>
        <taxon>Gunneridae</taxon>
        <taxon>Pentapetalae</taxon>
        <taxon>asterids</taxon>
        <taxon>Ericales</taxon>
        <taxon>Ericaceae</taxon>
        <taxon>Ericoideae</taxon>
        <taxon>Rhodoreae</taxon>
        <taxon>Rhododendron</taxon>
    </lineage>
</organism>